<evidence type="ECO:0000313" key="1">
    <source>
        <dbReference type="EMBL" id="CCX05455.1"/>
    </source>
</evidence>
<evidence type="ECO:0000313" key="2">
    <source>
        <dbReference type="Proteomes" id="UP000018144"/>
    </source>
</evidence>
<sequence>MEVEVAQVVTSRCRDRIVATRNLDTGNFAVKLDLTTAILQDTAQLKLPGMRSSHDSVVLLLYSESSEAIEGYLHVLDMPHIFCVSCGRDVS</sequence>
<gene>
    <name evidence="1" type="ORF">PCON_05042</name>
</gene>
<organism evidence="1 2">
    <name type="scientific">Pyronema omphalodes (strain CBS 100304)</name>
    <name type="common">Pyronema confluens</name>
    <dbReference type="NCBI Taxonomy" id="1076935"/>
    <lineage>
        <taxon>Eukaryota</taxon>
        <taxon>Fungi</taxon>
        <taxon>Dikarya</taxon>
        <taxon>Ascomycota</taxon>
        <taxon>Pezizomycotina</taxon>
        <taxon>Pezizomycetes</taxon>
        <taxon>Pezizales</taxon>
        <taxon>Pyronemataceae</taxon>
        <taxon>Pyronema</taxon>
    </lineage>
</organism>
<name>U4L614_PYROM</name>
<dbReference type="EMBL" id="HF935254">
    <property type="protein sequence ID" value="CCX05455.1"/>
    <property type="molecule type" value="Genomic_DNA"/>
</dbReference>
<reference evidence="1 2" key="1">
    <citation type="journal article" date="2013" name="PLoS Genet.">
        <title>The genome and development-dependent transcriptomes of Pyronema confluens: a window into fungal evolution.</title>
        <authorList>
            <person name="Traeger S."/>
            <person name="Altegoer F."/>
            <person name="Freitag M."/>
            <person name="Gabaldon T."/>
            <person name="Kempken F."/>
            <person name="Kumar A."/>
            <person name="Marcet-Houben M."/>
            <person name="Poggeler S."/>
            <person name="Stajich J.E."/>
            <person name="Nowrousian M."/>
        </authorList>
    </citation>
    <scope>NUCLEOTIDE SEQUENCE [LARGE SCALE GENOMIC DNA]</scope>
    <source>
        <strain evidence="2">CBS 100304</strain>
        <tissue evidence="1">Vegetative mycelium</tissue>
    </source>
</reference>
<protein>
    <submittedName>
        <fullName evidence="1">Uncharacterized protein</fullName>
    </submittedName>
</protein>
<accession>U4L614</accession>
<dbReference type="AlphaFoldDB" id="U4L614"/>
<keyword evidence="2" id="KW-1185">Reference proteome</keyword>
<proteinExistence type="predicted"/>
<dbReference type="Proteomes" id="UP000018144">
    <property type="component" value="Unassembled WGS sequence"/>
</dbReference>